<keyword evidence="1" id="KW-0812">Transmembrane</keyword>
<dbReference type="AlphaFoldDB" id="A0A833Z1R1"/>
<name>A0A833Z1R1_9CHIR</name>
<feature type="transmembrane region" description="Helical" evidence="1">
    <location>
        <begin position="70"/>
        <end position="90"/>
    </location>
</feature>
<evidence type="ECO:0000256" key="1">
    <source>
        <dbReference type="SAM" id="Phobius"/>
    </source>
</evidence>
<accession>A0A833Z1R1</accession>
<proteinExistence type="predicted"/>
<protein>
    <submittedName>
        <fullName evidence="2">Uncharacterized protein</fullName>
    </submittedName>
</protein>
<keyword evidence="1" id="KW-0472">Membrane</keyword>
<dbReference type="Proteomes" id="UP000664940">
    <property type="component" value="Unassembled WGS sequence"/>
</dbReference>
<sequence>MKPLPNQCLATQPHPGGQGWGRKGSGQWGVHFLGPACDSGLSSSIFKDQFLVLEKKKKARECEFAIYRKYQCFVLCFFCIVFCLPHVHILPKLGVTPPASDLATAPSFCSSHKNRQYRTSVPGGHRQKLLNLSTCSAPFFVLTHPSLP</sequence>
<organism evidence="2 3">
    <name type="scientific">Phyllostomus discolor</name>
    <name type="common">pale spear-nosed bat</name>
    <dbReference type="NCBI Taxonomy" id="89673"/>
    <lineage>
        <taxon>Eukaryota</taxon>
        <taxon>Metazoa</taxon>
        <taxon>Chordata</taxon>
        <taxon>Craniata</taxon>
        <taxon>Vertebrata</taxon>
        <taxon>Euteleostomi</taxon>
        <taxon>Mammalia</taxon>
        <taxon>Eutheria</taxon>
        <taxon>Laurasiatheria</taxon>
        <taxon>Chiroptera</taxon>
        <taxon>Yangochiroptera</taxon>
        <taxon>Phyllostomidae</taxon>
        <taxon>Phyllostominae</taxon>
        <taxon>Phyllostomus</taxon>
    </lineage>
</organism>
<dbReference type="EMBL" id="JABVXQ010000011">
    <property type="protein sequence ID" value="KAF6086340.1"/>
    <property type="molecule type" value="Genomic_DNA"/>
</dbReference>
<evidence type="ECO:0000313" key="3">
    <source>
        <dbReference type="Proteomes" id="UP000664940"/>
    </source>
</evidence>
<reference evidence="2 3" key="1">
    <citation type="journal article" date="2020" name="Nature">
        <title>Six reference-quality genomes reveal evolution of bat adaptations.</title>
        <authorList>
            <person name="Jebb D."/>
            <person name="Huang Z."/>
            <person name="Pippel M."/>
            <person name="Hughes G.M."/>
            <person name="Lavrichenko K."/>
            <person name="Devanna P."/>
            <person name="Winkler S."/>
            <person name="Jermiin L.S."/>
            <person name="Skirmuntt E.C."/>
            <person name="Katzourakis A."/>
            <person name="Burkitt-Gray L."/>
            <person name="Ray D.A."/>
            <person name="Sullivan K.A.M."/>
            <person name="Roscito J.G."/>
            <person name="Kirilenko B.M."/>
            <person name="Davalos L.M."/>
            <person name="Corthals A.P."/>
            <person name="Power M.L."/>
            <person name="Jones G."/>
            <person name="Ransome R.D."/>
            <person name="Dechmann D.K.N."/>
            <person name="Locatelli A.G."/>
            <person name="Puechmaille S.J."/>
            <person name="Fedrigo O."/>
            <person name="Jarvis E.D."/>
            <person name="Hiller M."/>
            <person name="Vernes S.C."/>
            <person name="Myers E.W."/>
            <person name="Teeling E.C."/>
        </authorList>
    </citation>
    <scope>NUCLEOTIDE SEQUENCE [LARGE SCALE GENOMIC DNA]</scope>
    <source>
        <strain evidence="2">Bat1K_MPI-CBG_1</strain>
    </source>
</reference>
<comment type="caution">
    <text evidence="2">The sequence shown here is derived from an EMBL/GenBank/DDBJ whole genome shotgun (WGS) entry which is preliminary data.</text>
</comment>
<evidence type="ECO:0000313" key="2">
    <source>
        <dbReference type="EMBL" id="KAF6086340.1"/>
    </source>
</evidence>
<gene>
    <name evidence="2" type="ORF">HJG60_008505</name>
</gene>
<keyword evidence="1" id="KW-1133">Transmembrane helix</keyword>